<evidence type="ECO:0000256" key="2">
    <source>
        <dbReference type="ARBA" id="ARBA00023002"/>
    </source>
</evidence>
<dbReference type="InterPro" id="IPR016162">
    <property type="entry name" value="Ald_DH_N"/>
</dbReference>
<evidence type="ECO:0000256" key="1">
    <source>
        <dbReference type="ARBA" id="ARBA00009986"/>
    </source>
</evidence>
<evidence type="ECO:0000256" key="5">
    <source>
        <dbReference type="RuleBase" id="RU003345"/>
    </source>
</evidence>
<dbReference type="CDD" id="cd07152">
    <property type="entry name" value="ALDH_BenzADH"/>
    <property type="match status" value="1"/>
</dbReference>
<evidence type="ECO:0000259" key="6">
    <source>
        <dbReference type="Pfam" id="PF00171"/>
    </source>
</evidence>
<dbReference type="InterPro" id="IPR029510">
    <property type="entry name" value="Ald_DH_CS_GLU"/>
</dbReference>
<proteinExistence type="inferred from homology"/>
<dbReference type="InterPro" id="IPR015590">
    <property type="entry name" value="Aldehyde_DH_dom"/>
</dbReference>
<comment type="caution">
    <text evidence="7">The sequence shown here is derived from an EMBL/GenBank/DDBJ whole genome shotgun (WGS) entry which is preliminary data.</text>
</comment>
<dbReference type="InterPro" id="IPR016163">
    <property type="entry name" value="Ald_DH_C"/>
</dbReference>
<evidence type="ECO:0000256" key="3">
    <source>
        <dbReference type="ARBA" id="ARBA00023027"/>
    </source>
</evidence>
<dbReference type="PANTHER" id="PTHR42986">
    <property type="entry name" value="BENZALDEHYDE DEHYDROGENASE YFMT"/>
    <property type="match status" value="1"/>
</dbReference>
<evidence type="ECO:0000313" key="8">
    <source>
        <dbReference type="Proteomes" id="UP001523216"/>
    </source>
</evidence>
<evidence type="ECO:0000313" key="7">
    <source>
        <dbReference type="EMBL" id="MCM4078334.1"/>
    </source>
</evidence>
<keyword evidence="8" id="KW-1185">Reference proteome</keyword>
<dbReference type="Proteomes" id="UP001523216">
    <property type="component" value="Unassembled WGS sequence"/>
</dbReference>
<dbReference type="RefSeq" id="WP_251798172.1">
    <property type="nucleotide sequence ID" value="NZ_JAMQOL010000015.1"/>
</dbReference>
<evidence type="ECO:0000256" key="4">
    <source>
        <dbReference type="PROSITE-ProRule" id="PRU10007"/>
    </source>
</evidence>
<dbReference type="PROSITE" id="PS00687">
    <property type="entry name" value="ALDEHYDE_DEHYDR_GLU"/>
    <property type="match status" value="1"/>
</dbReference>
<dbReference type="Pfam" id="PF00171">
    <property type="entry name" value="Aldedh"/>
    <property type="match status" value="1"/>
</dbReference>
<dbReference type="EMBL" id="JAMQOL010000015">
    <property type="protein sequence ID" value="MCM4078334.1"/>
    <property type="molecule type" value="Genomic_DNA"/>
</dbReference>
<dbReference type="InterPro" id="IPR016161">
    <property type="entry name" value="Ald_DH/histidinol_DH"/>
</dbReference>
<sequence length="487" mass="50492">MGLLDSVDWQGKIFKNGSWVPGGGGDYPVVEPATGATLGRMGRADPQDVADAAVHAAEAQKEWAALPHPARAAVLRKAGGLWQENAAEISDWNVREVGAVPGMAGFALHVAAEECYEAASLPSRAIGELLPSEQPRLSMVRRVPAGVVGVIAPFNVPIILGIRSVAPALALGNAVILKPDPRTAVTGGTLMARIFEEAGLPAGLLHMLPGGADVGEAMVTDPHVRVISFTGSTPVGRRIGELAGKHLKRAHLELGGNSALLVLDDADVDAAVNLAAWGSFFHQGQICMTTGRHLVAARVYDDFVERLADKAAHLPVGNPATDQVALGPIIDAGQRDKIHGMVTATAGQGAKIAAGGTYEELFYRPTVLADAPLTAPAFAEEVFGPVAPVTRVSSVDEAVELAGASEYGLSLGIVTRDVMRGLAVADRIPTGIVHINDQTVNDEANAPFGGVGASGTGARFGGAAANIDAFTETRWITVRGEPATYPF</sequence>
<protein>
    <submittedName>
        <fullName evidence="7">Benzaldehyde dehydrogenase</fullName>
    </submittedName>
</protein>
<feature type="domain" description="Aldehyde dehydrogenase" evidence="6">
    <location>
        <begin position="19"/>
        <end position="476"/>
    </location>
</feature>
<dbReference type="Gene3D" id="3.40.309.10">
    <property type="entry name" value="Aldehyde Dehydrogenase, Chain A, domain 2"/>
    <property type="match status" value="1"/>
</dbReference>
<accession>A0ABT0XZ07</accession>
<reference evidence="7 8" key="1">
    <citation type="submission" date="2022-06" db="EMBL/GenBank/DDBJ databases">
        <title>Actinoplanes abujensis sp. nov., isolated from Nigerian arid soil.</title>
        <authorList>
            <person name="Ding P."/>
        </authorList>
    </citation>
    <scope>NUCLEOTIDE SEQUENCE [LARGE SCALE GENOMIC DNA]</scope>
    <source>
        <strain evidence="8">TRM88002</strain>
    </source>
</reference>
<name>A0ABT0XZ07_9ACTN</name>
<dbReference type="PANTHER" id="PTHR42986:SF1">
    <property type="entry name" value="BENZALDEHYDE DEHYDROGENASE YFMT"/>
    <property type="match status" value="1"/>
</dbReference>
<organism evidence="7 8">
    <name type="scientific">Paractinoplanes hotanensis</name>
    <dbReference type="NCBI Taxonomy" id="2906497"/>
    <lineage>
        <taxon>Bacteria</taxon>
        <taxon>Bacillati</taxon>
        <taxon>Actinomycetota</taxon>
        <taxon>Actinomycetes</taxon>
        <taxon>Micromonosporales</taxon>
        <taxon>Micromonosporaceae</taxon>
        <taxon>Paractinoplanes</taxon>
    </lineage>
</organism>
<comment type="similarity">
    <text evidence="1 5">Belongs to the aldehyde dehydrogenase family.</text>
</comment>
<keyword evidence="3" id="KW-0520">NAD</keyword>
<dbReference type="SUPFAM" id="SSF53720">
    <property type="entry name" value="ALDH-like"/>
    <property type="match status" value="1"/>
</dbReference>
<keyword evidence="2 5" id="KW-0560">Oxidoreductase</keyword>
<gene>
    <name evidence="7" type="ORF">LXN57_12235</name>
</gene>
<feature type="active site" evidence="4">
    <location>
        <position position="253"/>
    </location>
</feature>
<dbReference type="Gene3D" id="3.40.605.10">
    <property type="entry name" value="Aldehyde Dehydrogenase, Chain A, domain 1"/>
    <property type="match status" value="1"/>
</dbReference>